<accession>A0A1S3ZKE3</accession>
<evidence type="ECO:0000313" key="3">
    <source>
        <dbReference type="RefSeq" id="XP_016464851.1"/>
    </source>
</evidence>
<dbReference type="RefSeq" id="XP_016464851.1">
    <property type="nucleotide sequence ID" value="XM_016609365.1"/>
</dbReference>
<evidence type="ECO:0000256" key="1">
    <source>
        <dbReference type="SAM" id="Coils"/>
    </source>
</evidence>
<feature type="compositionally biased region" description="Basic and acidic residues" evidence="2">
    <location>
        <begin position="203"/>
        <end position="213"/>
    </location>
</feature>
<proteinExistence type="predicted"/>
<dbReference type="KEGG" id="nta:107787751"/>
<organism evidence="3">
    <name type="scientific">Nicotiana tabacum</name>
    <name type="common">Common tobacco</name>
    <dbReference type="NCBI Taxonomy" id="4097"/>
    <lineage>
        <taxon>Eukaryota</taxon>
        <taxon>Viridiplantae</taxon>
        <taxon>Streptophyta</taxon>
        <taxon>Embryophyta</taxon>
        <taxon>Tracheophyta</taxon>
        <taxon>Spermatophyta</taxon>
        <taxon>Magnoliopsida</taxon>
        <taxon>eudicotyledons</taxon>
        <taxon>Gunneridae</taxon>
        <taxon>Pentapetalae</taxon>
        <taxon>asterids</taxon>
        <taxon>lamiids</taxon>
        <taxon>Solanales</taxon>
        <taxon>Solanaceae</taxon>
        <taxon>Nicotianoideae</taxon>
        <taxon>Nicotianeae</taxon>
        <taxon>Nicotiana</taxon>
    </lineage>
</organism>
<feature type="region of interest" description="Disordered" evidence="2">
    <location>
        <begin position="201"/>
        <end position="230"/>
    </location>
</feature>
<sequence>MGPLDPVIFALFKRYKLLLGCQMQFLDLRNGSRASQHKGPISSVHGLSNDVAMRPPPSDDDILTEPSTMRQDKQKKRKMAPSSPSFEKKKPRKRLAHKPKESTSARALSPDSLYRLMDESDGEEEAFDLVASVSPQLEGQGSSEPEGGEADLHQVGEAEEEVGTEASQETGKALKESLGPIEIAESPSFTESMFNEAQGAKECPVERAHREDTTGFGDLEIPRKSSPSKDARVLSAPVGVASYLRCLVTEDDQAKMNEVDAPSLFNKAQQVLNRTFLRYRDELQQIKAKVRELTEKRDAFKLLSEQFEGEVKNLRVKLEVARKEHADLVEQVQQKLDRIDQLRAKMDIVQAETNEWKGRINRLASEKEATRAQLTLAEIQLRAAKQRADVQTKKVEELQSRLGSAVLDRESLTKELKMAKSEVIVVKVEADEMVAQYNADAKAAQDLVKNIVEHMKWQSRREALKEVHARGFDLSAEIENAKVLEAEARNLAYPKEDDSEDSSRFEGGEDLENPGDELGSGQDQAA</sequence>
<feature type="region of interest" description="Disordered" evidence="2">
    <location>
        <begin position="33"/>
        <end position="113"/>
    </location>
</feature>
<dbReference type="SUPFAM" id="SSF57997">
    <property type="entry name" value="Tropomyosin"/>
    <property type="match status" value="1"/>
</dbReference>
<feature type="region of interest" description="Disordered" evidence="2">
    <location>
        <begin position="488"/>
        <end position="526"/>
    </location>
</feature>
<feature type="compositionally biased region" description="Basic and acidic residues" evidence="2">
    <location>
        <begin position="220"/>
        <end position="230"/>
    </location>
</feature>
<dbReference type="PaxDb" id="4097-A0A1S3ZKE3"/>
<protein>
    <submittedName>
        <fullName evidence="3">Centrosomal protein of 164 kDa-like</fullName>
    </submittedName>
</protein>
<keyword evidence="1" id="KW-0175">Coiled coil</keyword>
<gene>
    <name evidence="3" type="primary">LOC107787751</name>
</gene>
<dbReference type="OrthoDB" id="10255522at2759"/>
<evidence type="ECO:0000256" key="2">
    <source>
        <dbReference type="SAM" id="MobiDB-lite"/>
    </source>
</evidence>
<name>A0A1S3ZKE3_TOBAC</name>
<feature type="coiled-coil region" evidence="1">
    <location>
        <begin position="276"/>
        <end position="415"/>
    </location>
</feature>
<dbReference type="AlphaFoldDB" id="A0A1S3ZKE3"/>
<reference evidence="3" key="1">
    <citation type="submission" date="2025-08" db="UniProtKB">
        <authorList>
            <consortium name="RefSeq"/>
        </authorList>
    </citation>
    <scope>IDENTIFICATION</scope>
</reference>